<dbReference type="InParanoid" id="A0A078AE65"/>
<dbReference type="PANTHER" id="PTHR12400">
    <property type="entry name" value="INOSITOL POLYPHOSPHATE KINASE"/>
    <property type="match status" value="1"/>
</dbReference>
<accession>A0A078AE65</accession>
<gene>
    <name evidence="6" type="primary">Contig16962.g18065</name>
    <name evidence="6" type="ORF">STYLEM_8194</name>
</gene>
<comment type="similarity">
    <text evidence="1 4">Belongs to the inositol phosphokinase (IPK) family.</text>
</comment>
<evidence type="ECO:0000256" key="1">
    <source>
        <dbReference type="ARBA" id="ARBA00007374"/>
    </source>
</evidence>
<keyword evidence="7" id="KW-1185">Reference proteome</keyword>
<dbReference type="InterPro" id="IPR005522">
    <property type="entry name" value="IPK"/>
</dbReference>
<dbReference type="GO" id="GO:0016301">
    <property type="term" value="F:kinase activity"/>
    <property type="evidence" value="ECO:0007669"/>
    <property type="project" value="UniProtKB-KW"/>
</dbReference>
<name>A0A078AE65_STYLE</name>
<keyword evidence="2 4" id="KW-0808">Transferase</keyword>
<reference evidence="6 7" key="1">
    <citation type="submission" date="2014-06" db="EMBL/GenBank/DDBJ databases">
        <authorList>
            <person name="Swart Estienne"/>
        </authorList>
    </citation>
    <scope>NUCLEOTIDE SEQUENCE [LARGE SCALE GENOMIC DNA]</scope>
    <source>
        <strain evidence="6 7">130c</strain>
    </source>
</reference>
<evidence type="ECO:0000313" key="6">
    <source>
        <dbReference type="EMBL" id="CDW79208.1"/>
    </source>
</evidence>
<evidence type="ECO:0000313" key="7">
    <source>
        <dbReference type="Proteomes" id="UP000039865"/>
    </source>
</evidence>
<dbReference type="AlphaFoldDB" id="A0A078AE65"/>
<proteinExistence type="inferred from homology"/>
<dbReference type="Proteomes" id="UP000039865">
    <property type="component" value="Unassembled WGS sequence"/>
</dbReference>
<dbReference type="SUPFAM" id="SSF56104">
    <property type="entry name" value="SAICAR synthase-like"/>
    <property type="match status" value="1"/>
</dbReference>
<evidence type="ECO:0000256" key="3">
    <source>
        <dbReference type="ARBA" id="ARBA00022777"/>
    </source>
</evidence>
<dbReference type="EC" id="2.7.-.-" evidence="4"/>
<protein>
    <recommendedName>
        <fullName evidence="4">Kinase</fullName>
        <ecNumber evidence="4">2.7.-.-</ecNumber>
    </recommendedName>
</protein>
<evidence type="ECO:0000256" key="2">
    <source>
        <dbReference type="ARBA" id="ARBA00022679"/>
    </source>
</evidence>
<dbReference type="EMBL" id="CCKQ01007786">
    <property type="protein sequence ID" value="CDW79208.1"/>
    <property type="molecule type" value="Genomic_DNA"/>
</dbReference>
<dbReference type="GO" id="GO:0032958">
    <property type="term" value="P:inositol phosphate biosynthetic process"/>
    <property type="evidence" value="ECO:0007669"/>
    <property type="project" value="InterPro"/>
</dbReference>
<evidence type="ECO:0000256" key="5">
    <source>
        <dbReference type="SAM" id="MobiDB-lite"/>
    </source>
</evidence>
<evidence type="ECO:0000256" key="4">
    <source>
        <dbReference type="RuleBase" id="RU363090"/>
    </source>
</evidence>
<dbReference type="PANTHER" id="PTHR12400:SF21">
    <property type="entry name" value="KINASE"/>
    <property type="match status" value="1"/>
</dbReference>
<dbReference type="Pfam" id="PF03770">
    <property type="entry name" value="IPK"/>
    <property type="match status" value="1"/>
</dbReference>
<keyword evidence="3 4" id="KW-0418">Kinase</keyword>
<organism evidence="6 7">
    <name type="scientific">Stylonychia lemnae</name>
    <name type="common">Ciliate</name>
    <dbReference type="NCBI Taxonomy" id="5949"/>
    <lineage>
        <taxon>Eukaryota</taxon>
        <taxon>Sar</taxon>
        <taxon>Alveolata</taxon>
        <taxon>Ciliophora</taxon>
        <taxon>Intramacronucleata</taxon>
        <taxon>Spirotrichea</taxon>
        <taxon>Stichotrichia</taxon>
        <taxon>Sporadotrichida</taxon>
        <taxon>Oxytrichidae</taxon>
        <taxon>Stylonychinae</taxon>
        <taxon>Stylonychia</taxon>
    </lineage>
</organism>
<sequence length="334" mass="39340">MGNILQKSKQNHRGSLQRKHTNSGKQLQILQEYLAGCSEDKSKIIFEEGHQTILKVCKQYEIDVYECIFNTDAFPPHIFDDTWRVYYKGLRKFVPHYFGYEPNPTIQDKFNVRLQNLLDIRKDLSKGLLIDNQPVQIKPVSYLDLKIGTKCVLKSLDSPDYEEFKYLDDSTTTITYGFRVTGYCIFENCQVKDYLCEDFSQTRTYDQVKQAFTKILTSQSGQIAPRILIERLILRIQELEQFLRQYSRAVILGSSLFFTFARDYYDEYELYDSQLKIVDVNLIDMCHMELMEKTEDKDWGFIKGLEETIKLLKDIISEKYDKTAEKQIQFKHGV</sequence>
<dbReference type="Gene3D" id="3.30.470.160">
    <property type="entry name" value="Inositol polyphosphate kinase"/>
    <property type="match status" value="1"/>
</dbReference>
<feature type="compositionally biased region" description="Basic residues" evidence="5">
    <location>
        <begin position="9"/>
        <end position="22"/>
    </location>
</feature>
<dbReference type="GO" id="GO:0005737">
    <property type="term" value="C:cytoplasm"/>
    <property type="evidence" value="ECO:0007669"/>
    <property type="project" value="TreeGrafter"/>
</dbReference>
<dbReference type="GO" id="GO:0005634">
    <property type="term" value="C:nucleus"/>
    <property type="evidence" value="ECO:0007669"/>
    <property type="project" value="TreeGrafter"/>
</dbReference>
<feature type="region of interest" description="Disordered" evidence="5">
    <location>
        <begin position="1"/>
        <end position="23"/>
    </location>
</feature>
<dbReference type="InterPro" id="IPR038286">
    <property type="entry name" value="IPK_sf"/>
</dbReference>